<dbReference type="EMBL" id="CH902625">
    <property type="protein sequence ID" value="EDV34967.1"/>
    <property type="molecule type" value="Genomic_DNA"/>
</dbReference>
<organism evidence="2 4">
    <name type="scientific">Drosophila ananassae</name>
    <name type="common">Fruit fly</name>
    <dbReference type="NCBI Taxonomy" id="7217"/>
    <lineage>
        <taxon>Eukaryota</taxon>
        <taxon>Metazoa</taxon>
        <taxon>Ecdysozoa</taxon>
        <taxon>Arthropoda</taxon>
        <taxon>Hexapoda</taxon>
        <taxon>Insecta</taxon>
        <taxon>Pterygota</taxon>
        <taxon>Neoptera</taxon>
        <taxon>Endopterygota</taxon>
        <taxon>Diptera</taxon>
        <taxon>Brachycera</taxon>
        <taxon>Muscomorpha</taxon>
        <taxon>Ephydroidea</taxon>
        <taxon>Drosophilidae</taxon>
        <taxon>Drosophila</taxon>
        <taxon>Sophophora</taxon>
    </lineage>
</organism>
<dbReference type="Gene3D" id="3.10.110.10">
    <property type="entry name" value="Ubiquitin Conjugating Enzyme"/>
    <property type="match status" value="1"/>
</dbReference>
<dbReference type="Proteomes" id="UP000007801">
    <property type="component" value="Unassembled WGS sequence"/>
</dbReference>
<name>B3MWI2_DROAN</name>
<dbReference type="SUPFAM" id="SSF54495">
    <property type="entry name" value="UBC-like"/>
    <property type="match status" value="1"/>
</dbReference>
<reference evidence="2 4" key="1">
    <citation type="journal article" date="2007" name="Nature">
        <title>Evolution of genes and genomes on the Drosophila phylogeny.</title>
        <authorList>
            <consortium name="Drosophila 12 Genomes Consortium"/>
            <person name="Clark A.G."/>
            <person name="Eisen M.B."/>
            <person name="Smith D.R."/>
            <person name="Bergman C.M."/>
            <person name="Oliver B."/>
            <person name="Markow T.A."/>
            <person name="Kaufman T.C."/>
            <person name="Kellis M."/>
            <person name="Gelbart W."/>
            <person name="Iyer V.N."/>
            <person name="Pollard D.A."/>
            <person name="Sackton T.B."/>
            <person name="Larracuente A.M."/>
            <person name="Singh N.D."/>
            <person name="Abad J.P."/>
            <person name="Abt D.N."/>
            <person name="Adryan B."/>
            <person name="Aguade M."/>
            <person name="Akashi H."/>
            <person name="Anderson W.W."/>
            <person name="Aquadro C.F."/>
            <person name="Ardell D.H."/>
            <person name="Arguello R."/>
            <person name="Artieri C.G."/>
            <person name="Barbash D.A."/>
            <person name="Barker D."/>
            <person name="Barsanti P."/>
            <person name="Batterham P."/>
            <person name="Batzoglou S."/>
            <person name="Begun D."/>
            <person name="Bhutkar A."/>
            <person name="Blanco E."/>
            <person name="Bosak S.A."/>
            <person name="Bradley R.K."/>
            <person name="Brand A.D."/>
            <person name="Brent M.R."/>
            <person name="Brooks A.N."/>
            <person name="Brown R.H."/>
            <person name="Butlin R.K."/>
            <person name="Caggese C."/>
            <person name="Calvi B.R."/>
            <person name="Bernardo de Carvalho A."/>
            <person name="Caspi A."/>
            <person name="Castrezana S."/>
            <person name="Celniker S.E."/>
            <person name="Chang J.L."/>
            <person name="Chapple C."/>
            <person name="Chatterji S."/>
            <person name="Chinwalla A."/>
            <person name="Civetta A."/>
            <person name="Clifton S.W."/>
            <person name="Comeron J.M."/>
            <person name="Costello J.C."/>
            <person name="Coyne J.A."/>
            <person name="Daub J."/>
            <person name="David R.G."/>
            <person name="Delcher A.L."/>
            <person name="Delehaunty K."/>
            <person name="Do C.B."/>
            <person name="Ebling H."/>
            <person name="Edwards K."/>
            <person name="Eickbush T."/>
            <person name="Evans J.D."/>
            <person name="Filipski A."/>
            <person name="Findeiss S."/>
            <person name="Freyhult E."/>
            <person name="Fulton L."/>
            <person name="Fulton R."/>
            <person name="Garcia A.C."/>
            <person name="Gardiner A."/>
            <person name="Garfield D.A."/>
            <person name="Garvin B.E."/>
            <person name="Gibson G."/>
            <person name="Gilbert D."/>
            <person name="Gnerre S."/>
            <person name="Godfrey J."/>
            <person name="Good R."/>
            <person name="Gotea V."/>
            <person name="Gravely B."/>
            <person name="Greenberg A.J."/>
            <person name="Griffiths-Jones S."/>
            <person name="Gross S."/>
            <person name="Guigo R."/>
            <person name="Gustafson E.A."/>
            <person name="Haerty W."/>
            <person name="Hahn M.W."/>
            <person name="Halligan D.L."/>
            <person name="Halpern A.L."/>
            <person name="Halter G.M."/>
            <person name="Han M.V."/>
            <person name="Heger A."/>
            <person name="Hillier L."/>
            <person name="Hinrichs A.S."/>
            <person name="Holmes I."/>
            <person name="Hoskins R.A."/>
            <person name="Hubisz M.J."/>
            <person name="Hultmark D."/>
            <person name="Huntley M.A."/>
            <person name="Jaffe D.B."/>
            <person name="Jagadeeshan S."/>
            <person name="Jeck W.R."/>
            <person name="Johnson J."/>
            <person name="Jones C.D."/>
            <person name="Jordan W.C."/>
            <person name="Karpen G.H."/>
            <person name="Kataoka E."/>
            <person name="Keightley P.D."/>
            <person name="Kheradpour P."/>
            <person name="Kirkness E.F."/>
            <person name="Koerich L.B."/>
            <person name="Kristiansen K."/>
            <person name="Kudrna D."/>
            <person name="Kulathinal R.J."/>
            <person name="Kumar S."/>
            <person name="Kwok R."/>
            <person name="Lander E."/>
            <person name="Langley C.H."/>
            <person name="Lapoint R."/>
            <person name="Lazzaro B.P."/>
            <person name="Lee S.J."/>
            <person name="Levesque L."/>
            <person name="Li R."/>
            <person name="Lin C.F."/>
            <person name="Lin M.F."/>
            <person name="Lindblad-Toh K."/>
            <person name="Llopart A."/>
            <person name="Long M."/>
            <person name="Low L."/>
            <person name="Lozovsky E."/>
            <person name="Lu J."/>
            <person name="Luo M."/>
            <person name="Machado C.A."/>
            <person name="Makalowski W."/>
            <person name="Marzo M."/>
            <person name="Matsuda M."/>
            <person name="Matzkin L."/>
            <person name="McAllister B."/>
            <person name="McBride C.S."/>
            <person name="McKernan B."/>
            <person name="McKernan K."/>
            <person name="Mendez-Lago M."/>
            <person name="Minx P."/>
            <person name="Mollenhauer M.U."/>
            <person name="Montooth K."/>
            <person name="Mount S.M."/>
            <person name="Mu X."/>
            <person name="Myers E."/>
            <person name="Negre B."/>
            <person name="Newfeld S."/>
            <person name="Nielsen R."/>
            <person name="Noor M.A."/>
            <person name="O'Grady P."/>
            <person name="Pachter L."/>
            <person name="Papaceit M."/>
            <person name="Parisi M.J."/>
            <person name="Parisi M."/>
            <person name="Parts L."/>
            <person name="Pedersen J.S."/>
            <person name="Pesole G."/>
            <person name="Phillippy A.M."/>
            <person name="Ponting C.P."/>
            <person name="Pop M."/>
            <person name="Porcelli D."/>
            <person name="Powell J.R."/>
            <person name="Prohaska S."/>
            <person name="Pruitt K."/>
            <person name="Puig M."/>
            <person name="Quesneville H."/>
            <person name="Ram K.R."/>
            <person name="Rand D."/>
            <person name="Rasmussen M.D."/>
            <person name="Reed L.K."/>
            <person name="Reenan R."/>
            <person name="Reily A."/>
            <person name="Remington K.A."/>
            <person name="Rieger T.T."/>
            <person name="Ritchie M.G."/>
            <person name="Robin C."/>
            <person name="Rogers Y.H."/>
            <person name="Rohde C."/>
            <person name="Rozas J."/>
            <person name="Rubenfield M.J."/>
            <person name="Ruiz A."/>
            <person name="Russo S."/>
            <person name="Salzberg S.L."/>
            <person name="Sanchez-Gracia A."/>
            <person name="Saranga D.J."/>
            <person name="Sato H."/>
            <person name="Schaeffer S.W."/>
            <person name="Schatz M.C."/>
            <person name="Schlenke T."/>
            <person name="Schwartz R."/>
            <person name="Segarra C."/>
            <person name="Singh R.S."/>
            <person name="Sirot L."/>
            <person name="Sirota M."/>
            <person name="Sisneros N.B."/>
            <person name="Smith C.D."/>
            <person name="Smith T.F."/>
            <person name="Spieth J."/>
            <person name="Stage D.E."/>
            <person name="Stark A."/>
            <person name="Stephan W."/>
            <person name="Strausberg R.L."/>
            <person name="Strempel S."/>
            <person name="Sturgill D."/>
            <person name="Sutton G."/>
            <person name="Sutton G.G."/>
            <person name="Tao W."/>
            <person name="Teichmann S."/>
            <person name="Tobari Y.N."/>
            <person name="Tomimura Y."/>
            <person name="Tsolas J.M."/>
            <person name="Valente V.L."/>
            <person name="Venter E."/>
            <person name="Venter J.C."/>
            <person name="Vicario S."/>
            <person name="Vieira F.G."/>
            <person name="Vilella A.J."/>
            <person name="Villasante A."/>
            <person name="Walenz B."/>
            <person name="Wang J."/>
            <person name="Wasserman M."/>
            <person name="Watts T."/>
            <person name="Wilson D."/>
            <person name="Wilson R.K."/>
            <person name="Wing R.A."/>
            <person name="Wolfner M.F."/>
            <person name="Wong A."/>
            <person name="Wong G.K."/>
            <person name="Wu C.I."/>
            <person name="Wu G."/>
            <person name="Yamamoto D."/>
            <person name="Yang H.P."/>
            <person name="Yang S.P."/>
            <person name="Yorke J.A."/>
            <person name="Yoshida K."/>
            <person name="Zdobnov E."/>
            <person name="Zhang P."/>
            <person name="Zhang Y."/>
            <person name="Zimin A.V."/>
            <person name="Baldwin J."/>
            <person name="Abdouelleil A."/>
            <person name="Abdulkadir J."/>
            <person name="Abebe A."/>
            <person name="Abera B."/>
            <person name="Abreu J."/>
            <person name="Acer S.C."/>
            <person name="Aftuck L."/>
            <person name="Alexander A."/>
            <person name="An P."/>
            <person name="Anderson E."/>
            <person name="Anderson S."/>
            <person name="Arachi H."/>
            <person name="Azer M."/>
            <person name="Bachantsang P."/>
            <person name="Barry A."/>
            <person name="Bayul T."/>
            <person name="Berlin A."/>
            <person name="Bessette D."/>
            <person name="Bloom T."/>
            <person name="Blye J."/>
            <person name="Boguslavskiy L."/>
            <person name="Bonnet C."/>
            <person name="Boukhgalter B."/>
            <person name="Bourzgui I."/>
            <person name="Brown A."/>
            <person name="Cahill P."/>
            <person name="Channer S."/>
            <person name="Cheshatsang Y."/>
            <person name="Chuda L."/>
            <person name="Citroen M."/>
            <person name="Collymore A."/>
            <person name="Cooke P."/>
            <person name="Costello M."/>
            <person name="D'Aco K."/>
            <person name="Daza R."/>
            <person name="De Haan G."/>
            <person name="DeGray S."/>
            <person name="DeMaso C."/>
            <person name="Dhargay N."/>
            <person name="Dooley K."/>
            <person name="Dooley E."/>
            <person name="Doricent M."/>
            <person name="Dorje P."/>
            <person name="Dorjee K."/>
            <person name="Dupes A."/>
            <person name="Elong R."/>
            <person name="Falk J."/>
            <person name="Farina A."/>
            <person name="Faro S."/>
            <person name="Ferguson D."/>
            <person name="Fisher S."/>
            <person name="Foley C.D."/>
            <person name="Franke A."/>
            <person name="Friedrich D."/>
            <person name="Gadbois L."/>
            <person name="Gearin G."/>
            <person name="Gearin C.R."/>
            <person name="Giannoukos G."/>
            <person name="Goode T."/>
            <person name="Graham J."/>
            <person name="Grandbois E."/>
            <person name="Grewal S."/>
            <person name="Gyaltsen K."/>
            <person name="Hafez N."/>
            <person name="Hagos B."/>
            <person name="Hall J."/>
            <person name="Henson C."/>
            <person name="Hollinger A."/>
            <person name="Honan T."/>
            <person name="Huard M.D."/>
            <person name="Hughes L."/>
            <person name="Hurhula B."/>
            <person name="Husby M.E."/>
            <person name="Kamat A."/>
            <person name="Kanga B."/>
            <person name="Kashin S."/>
            <person name="Khazanovich D."/>
            <person name="Kisner P."/>
            <person name="Lance K."/>
            <person name="Lara M."/>
            <person name="Lee W."/>
            <person name="Lennon N."/>
            <person name="Letendre F."/>
            <person name="LeVine R."/>
            <person name="Lipovsky A."/>
            <person name="Liu X."/>
            <person name="Liu J."/>
            <person name="Liu S."/>
            <person name="Lokyitsang T."/>
            <person name="Lokyitsang Y."/>
            <person name="Lubonja R."/>
            <person name="Lui A."/>
            <person name="MacDonald P."/>
            <person name="Magnisalis V."/>
            <person name="Maru K."/>
            <person name="Matthews C."/>
            <person name="McCusker W."/>
            <person name="McDonough S."/>
            <person name="Mehta T."/>
            <person name="Meldrim J."/>
            <person name="Meneus L."/>
            <person name="Mihai O."/>
            <person name="Mihalev A."/>
            <person name="Mihova T."/>
            <person name="Mittelman R."/>
            <person name="Mlenga V."/>
            <person name="Montmayeur A."/>
            <person name="Mulrain L."/>
            <person name="Navidi A."/>
            <person name="Naylor J."/>
            <person name="Negash T."/>
            <person name="Nguyen T."/>
            <person name="Nguyen N."/>
            <person name="Nicol R."/>
            <person name="Norbu C."/>
            <person name="Norbu N."/>
            <person name="Novod N."/>
            <person name="O'Neill B."/>
            <person name="Osman S."/>
            <person name="Markiewicz E."/>
            <person name="Oyono O.L."/>
            <person name="Patti C."/>
            <person name="Phunkhang P."/>
            <person name="Pierre F."/>
            <person name="Priest M."/>
            <person name="Raghuraman S."/>
            <person name="Rege F."/>
            <person name="Reyes R."/>
            <person name="Rise C."/>
            <person name="Rogov P."/>
            <person name="Ross K."/>
            <person name="Ryan E."/>
            <person name="Settipalli S."/>
            <person name="Shea T."/>
            <person name="Sherpa N."/>
            <person name="Shi L."/>
            <person name="Shih D."/>
            <person name="Sparrow T."/>
            <person name="Spaulding J."/>
            <person name="Stalker J."/>
            <person name="Stange-Thomann N."/>
            <person name="Stavropoulos S."/>
            <person name="Stone C."/>
            <person name="Strader C."/>
            <person name="Tesfaye S."/>
            <person name="Thomson T."/>
            <person name="Thoulutsang Y."/>
            <person name="Thoulutsang D."/>
            <person name="Topham K."/>
            <person name="Topping I."/>
            <person name="Tsamla T."/>
            <person name="Vassiliev H."/>
            <person name="Vo A."/>
            <person name="Wangchuk T."/>
            <person name="Wangdi T."/>
            <person name="Weiand M."/>
            <person name="Wilkinson J."/>
            <person name="Wilson A."/>
            <person name="Yadav S."/>
            <person name="Young G."/>
            <person name="Yu Q."/>
            <person name="Zembek L."/>
            <person name="Zhong D."/>
            <person name="Zimmer A."/>
            <person name="Zwirko Z."/>
            <person name="Jaffe D.B."/>
            <person name="Alvarez P."/>
            <person name="Brockman W."/>
            <person name="Butler J."/>
            <person name="Chin C."/>
            <person name="Gnerre S."/>
            <person name="Grabherr M."/>
            <person name="Kleber M."/>
            <person name="Mauceli E."/>
            <person name="MacCallum I."/>
        </authorList>
    </citation>
    <scope>NUCLEOTIDE SEQUENCE [LARGE SCALE GENOMIC DNA]</scope>
    <source>
        <strain evidence="2">TSC#14024-0371.13</strain>
        <strain evidence="4">Tucson 14024-0371.13</strain>
    </source>
</reference>
<dbReference type="AlphaFoldDB" id="B3MWI2"/>
<dbReference type="OMA" id="DKSTWEC"/>
<dbReference type="Pfam" id="PF00179">
    <property type="entry name" value="UQ_con"/>
    <property type="match status" value="1"/>
</dbReference>
<evidence type="ECO:0000313" key="2">
    <source>
        <dbReference type="EMBL" id="EDV34967.1"/>
    </source>
</evidence>
<protein>
    <recommendedName>
        <fullName evidence="1">UBC core domain-containing protein</fullName>
    </recommendedName>
</protein>
<dbReference type="PANTHER" id="PTHR24067">
    <property type="entry name" value="UBIQUITIN-CONJUGATING ENZYME E2"/>
    <property type="match status" value="1"/>
</dbReference>
<keyword evidence="4" id="KW-1185">Reference proteome</keyword>
<dbReference type="InterPro" id="IPR000608">
    <property type="entry name" value="UBC"/>
</dbReference>
<proteinExistence type="predicted"/>
<gene>
    <name evidence="2" type="primary">Dana\GF22493</name>
    <name evidence="3" type="synonym">Dana\GF22442</name>
    <name evidence="3" type="synonym">dana_GLEANR_6410</name>
    <name evidence="2" type="synonym">dana_GLEANR_6458</name>
    <name evidence="3" type="ORF">GF22442</name>
    <name evidence="2" type="ORF">GF22493</name>
</gene>
<evidence type="ECO:0000259" key="1">
    <source>
        <dbReference type="PROSITE" id="PS50127"/>
    </source>
</evidence>
<accession>B3MWI2</accession>
<evidence type="ECO:0000313" key="4">
    <source>
        <dbReference type="Proteomes" id="UP000007801"/>
    </source>
</evidence>
<dbReference type="CDD" id="cd23798">
    <property type="entry name" value="UBCc_UBE2I"/>
    <property type="match status" value="1"/>
</dbReference>
<dbReference type="GeneID" id="6505154"/>
<reference evidence="2" key="2">
    <citation type="journal article" date="2008" name="Bioinformatics">
        <title>Assembly reconciliation.</title>
        <authorList>
            <person name="Zimin A.V."/>
            <person name="Smith D.R."/>
            <person name="Sutton G."/>
            <person name="Yorke J.A."/>
        </authorList>
    </citation>
    <scope>NUCLEOTIDE SEQUENCE</scope>
    <source>
        <strain evidence="2">TSC#14024-0371.13</strain>
    </source>
</reference>
<dbReference type="EMBL" id="CH902625">
    <property type="protein sequence ID" value="EDV34968.1"/>
    <property type="molecule type" value="Genomic_DNA"/>
</dbReference>
<dbReference type="KEGG" id="dan:6505103"/>
<dbReference type="InterPro" id="IPR050113">
    <property type="entry name" value="Ub_conjugating_enzyme"/>
</dbReference>
<dbReference type="STRING" id="7217.B3MWI2"/>
<sequence length="164" mass="19179">MVEDAIARLRRERQQWQRSRLKGYEAQPQRNKDGTLNYMVWDCGVPGEKGTPWEGGVYWMEVTFSKDYPQRPPVCKFVPTVLHPNVYPSGIVCHSVLAEDWRPGITLKSLLTCIQELLYMPNMQEPVMRRAYNLLKRRPQEYNKIVRAQARDMSPTCDSSSDWD</sequence>
<dbReference type="eggNOG" id="KOG0424">
    <property type="taxonomic scope" value="Eukaryota"/>
</dbReference>
<dbReference type="PROSITE" id="PS50127">
    <property type="entry name" value="UBC_2"/>
    <property type="match status" value="1"/>
</dbReference>
<reference evidence="2" key="3">
    <citation type="submission" date="2015-10" db="EMBL/GenBank/DDBJ databases">
        <authorList>
            <consortium name="FlyBase"/>
        </authorList>
    </citation>
    <scope>NUCLEOTIDE SEQUENCE</scope>
    <source>
        <strain evidence="2">TSC#14024-0371.13</strain>
    </source>
</reference>
<dbReference type="OrthoDB" id="6600758at2759"/>
<dbReference type="InterPro" id="IPR016135">
    <property type="entry name" value="UBQ-conjugating_enzyme/RWD"/>
</dbReference>
<dbReference type="SMART" id="SM00212">
    <property type="entry name" value="UBCc"/>
    <property type="match status" value="1"/>
</dbReference>
<dbReference type="GeneID" id="6505103"/>
<feature type="domain" description="UBC core" evidence="1">
    <location>
        <begin position="4"/>
        <end position="155"/>
    </location>
</feature>
<dbReference type="SMR" id="B3MWI2"/>
<dbReference type="HOGENOM" id="CLU_030988_12_0_1"/>
<evidence type="ECO:0000313" key="3">
    <source>
        <dbReference type="EMBL" id="EDV34968.1"/>
    </source>
</evidence>
<dbReference type="KEGG" id="dan:6505154"/>